<evidence type="ECO:0000313" key="1">
    <source>
        <dbReference type="EMBL" id="AHC55045.1"/>
    </source>
</evidence>
<reference evidence="1 2" key="1">
    <citation type="journal article" date="2014" name="Arch. Virol.">
        <title>Complete genome sequence of Tunisvirus, a new member of the proposed family Marseilleviridae.</title>
        <authorList>
            <person name="Aherfi S."/>
            <person name="Boughalmi M."/>
            <person name="Pagnier I."/>
            <person name="Fournous G."/>
            <person name="La Scola B."/>
            <person name="Raoult D."/>
            <person name="Colson P."/>
        </authorList>
    </citation>
    <scope>NUCLEOTIDE SEQUENCE [LARGE SCALE GENOMIC DNA]</scope>
    <source>
        <strain evidence="1 2">U484</strain>
    </source>
</reference>
<organism evidence="1 2">
    <name type="scientific">Tunisvirus fontaine2</name>
    <dbReference type="NCBI Taxonomy" id="1421067"/>
    <lineage>
        <taxon>Viruses</taxon>
        <taxon>Varidnaviria</taxon>
        <taxon>Bamfordvirae</taxon>
        <taxon>Nucleocytoviricota</taxon>
        <taxon>Megaviricetes</taxon>
        <taxon>Pimascovirales</taxon>
        <taxon>Pimascovirales incertae sedis</taxon>
        <taxon>Marseilleviridae</taxon>
        <taxon>Losannavirus</taxon>
        <taxon>Losannavirus tunisense</taxon>
    </lineage>
</organism>
<dbReference type="Proteomes" id="UP000232615">
    <property type="component" value="Segment"/>
</dbReference>
<sequence length="122" mass="14186">MDEIRKIVPWPLVNISTITSTAYFVMPGVTFEIGEEDGVAISISANFSGRIINYIKGNIDFFMKTLQKLVESEQKRNGMYIGKLLEQVEKERDRYKRKYKKLKYAPGGEEYEKAKADFYEKI</sequence>
<dbReference type="EMBL" id="KF483846">
    <property type="protein sequence ID" value="AHC55045.1"/>
    <property type="molecule type" value="Genomic_DNA"/>
</dbReference>
<gene>
    <name evidence="1" type="ORF">TNS_ORF327</name>
</gene>
<accession>V9SE76</accession>
<keyword evidence="2" id="KW-1185">Reference proteome</keyword>
<evidence type="ECO:0000313" key="2">
    <source>
        <dbReference type="Proteomes" id="UP000232615"/>
    </source>
</evidence>
<protein>
    <submittedName>
        <fullName evidence="1">Uncharacterized protein</fullName>
    </submittedName>
</protein>
<name>V9SE76_9VIRU</name>
<proteinExistence type="predicted"/>